<evidence type="ECO:0000313" key="1">
    <source>
        <dbReference type="EMBL" id="GJT53334.1"/>
    </source>
</evidence>
<keyword evidence="2" id="KW-1185">Reference proteome</keyword>
<comment type="caution">
    <text evidence="1">The sequence shown here is derived from an EMBL/GenBank/DDBJ whole genome shotgun (WGS) entry which is preliminary data.</text>
</comment>
<evidence type="ECO:0000313" key="2">
    <source>
        <dbReference type="Proteomes" id="UP001151760"/>
    </source>
</evidence>
<name>A0ABQ5ER63_9ASTR</name>
<protein>
    <submittedName>
        <fullName evidence="1">Uncharacterized protein</fullName>
    </submittedName>
</protein>
<dbReference type="Proteomes" id="UP001151760">
    <property type="component" value="Unassembled WGS sequence"/>
</dbReference>
<proteinExistence type="predicted"/>
<gene>
    <name evidence="1" type="ORF">Tco_0988388</name>
</gene>
<reference evidence="1" key="2">
    <citation type="submission" date="2022-01" db="EMBL/GenBank/DDBJ databases">
        <authorList>
            <person name="Yamashiro T."/>
            <person name="Shiraishi A."/>
            <person name="Satake H."/>
            <person name="Nakayama K."/>
        </authorList>
    </citation>
    <scope>NUCLEOTIDE SEQUENCE</scope>
</reference>
<dbReference type="EMBL" id="BQNB010016578">
    <property type="protein sequence ID" value="GJT53334.1"/>
    <property type="molecule type" value="Genomic_DNA"/>
</dbReference>
<organism evidence="1 2">
    <name type="scientific">Tanacetum coccineum</name>
    <dbReference type="NCBI Taxonomy" id="301880"/>
    <lineage>
        <taxon>Eukaryota</taxon>
        <taxon>Viridiplantae</taxon>
        <taxon>Streptophyta</taxon>
        <taxon>Embryophyta</taxon>
        <taxon>Tracheophyta</taxon>
        <taxon>Spermatophyta</taxon>
        <taxon>Magnoliopsida</taxon>
        <taxon>eudicotyledons</taxon>
        <taxon>Gunneridae</taxon>
        <taxon>Pentapetalae</taxon>
        <taxon>asterids</taxon>
        <taxon>campanulids</taxon>
        <taxon>Asterales</taxon>
        <taxon>Asteraceae</taxon>
        <taxon>Asteroideae</taxon>
        <taxon>Anthemideae</taxon>
        <taxon>Anthemidinae</taxon>
        <taxon>Tanacetum</taxon>
    </lineage>
</organism>
<sequence>MFLSRFRLIASTNVACTISGLLAGRFSYEQSRSIELFGGIVGLPEVESSSTTLLVLVWPYKAFLRRSTLSGG</sequence>
<accession>A0ABQ5ER63</accession>
<reference evidence="1" key="1">
    <citation type="journal article" date="2022" name="Int. J. Mol. Sci.">
        <title>Draft Genome of Tanacetum Coccineum: Genomic Comparison of Closely Related Tanacetum-Family Plants.</title>
        <authorList>
            <person name="Yamashiro T."/>
            <person name="Shiraishi A."/>
            <person name="Nakayama K."/>
            <person name="Satake H."/>
        </authorList>
    </citation>
    <scope>NUCLEOTIDE SEQUENCE</scope>
</reference>